<name>A0A949JDQ1_9ACTN</name>
<evidence type="ECO:0000256" key="1">
    <source>
        <dbReference type="SAM" id="Phobius"/>
    </source>
</evidence>
<keyword evidence="1" id="KW-0812">Transmembrane</keyword>
<keyword evidence="1" id="KW-0472">Membrane</keyword>
<dbReference type="Proteomes" id="UP000694501">
    <property type="component" value="Unassembled WGS sequence"/>
</dbReference>
<keyword evidence="1" id="KW-1133">Transmembrane helix</keyword>
<feature type="transmembrane region" description="Helical" evidence="1">
    <location>
        <begin position="48"/>
        <end position="68"/>
    </location>
</feature>
<dbReference type="EMBL" id="JAELVF020000001">
    <property type="protein sequence ID" value="MBU7597537.1"/>
    <property type="molecule type" value="Genomic_DNA"/>
</dbReference>
<reference evidence="2" key="1">
    <citation type="submission" date="2021-06" db="EMBL/GenBank/DDBJ databases">
        <title>Sequencing of actinobacteria type strains.</title>
        <authorList>
            <person name="Nguyen G.-S."/>
            <person name="Wentzel A."/>
        </authorList>
    </citation>
    <scope>NUCLEOTIDE SEQUENCE</scope>
    <source>
        <strain evidence="2">P38-E01</strain>
    </source>
</reference>
<organism evidence="2 3">
    <name type="scientific">Streptomyces tardus</name>
    <dbReference type="NCBI Taxonomy" id="2780544"/>
    <lineage>
        <taxon>Bacteria</taxon>
        <taxon>Bacillati</taxon>
        <taxon>Actinomycetota</taxon>
        <taxon>Actinomycetes</taxon>
        <taxon>Kitasatosporales</taxon>
        <taxon>Streptomycetaceae</taxon>
        <taxon>Streptomyces</taxon>
    </lineage>
</organism>
<evidence type="ECO:0000313" key="3">
    <source>
        <dbReference type="Proteomes" id="UP000694501"/>
    </source>
</evidence>
<dbReference type="AlphaFoldDB" id="A0A949JDQ1"/>
<proteinExistence type="predicted"/>
<protein>
    <submittedName>
        <fullName evidence="2">Uncharacterized protein</fullName>
    </submittedName>
</protein>
<accession>A0A949JDQ1</accession>
<comment type="caution">
    <text evidence="2">The sequence shown here is derived from an EMBL/GenBank/DDBJ whole genome shotgun (WGS) entry which is preliminary data.</text>
</comment>
<gene>
    <name evidence="2" type="ORF">JGS22_007845</name>
</gene>
<keyword evidence="3" id="KW-1185">Reference proteome</keyword>
<sequence>MLAVIFFVMAGLMLATAALPHDRLWALRSWQYRDPEAHRPSPAAFRSQKNLCLLAGLICVGLGIYSLFN</sequence>
<dbReference type="RefSeq" id="WP_211042872.1">
    <property type="nucleotide sequence ID" value="NZ_JAELVF020000001.1"/>
</dbReference>
<evidence type="ECO:0000313" key="2">
    <source>
        <dbReference type="EMBL" id="MBU7597537.1"/>
    </source>
</evidence>